<keyword evidence="3" id="KW-1185">Reference proteome</keyword>
<dbReference type="AlphaFoldDB" id="A0A1B0C8M3"/>
<dbReference type="InterPro" id="IPR038976">
    <property type="entry name" value="Ssk"/>
</dbReference>
<keyword evidence="1" id="KW-0812">Transmembrane</keyword>
<dbReference type="VEuPathDB" id="VectorBase:LLOJ000295"/>
<dbReference type="GO" id="GO:0019991">
    <property type="term" value="P:septate junction assembly"/>
    <property type="evidence" value="ECO:0007669"/>
    <property type="project" value="InterPro"/>
</dbReference>
<dbReference type="EMBL" id="AJWK01001116">
    <property type="status" value="NOT_ANNOTATED_CDS"/>
    <property type="molecule type" value="Genomic_DNA"/>
</dbReference>
<keyword evidence="1" id="KW-1133">Transmembrane helix</keyword>
<feature type="transmembrane region" description="Helical" evidence="1">
    <location>
        <begin position="86"/>
        <end position="111"/>
    </location>
</feature>
<dbReference type="PANTHER" id="PTHR36692:SF1">
    <property type="entry name" value="GH08457P"/>
    <property type="match status" value="1"/>
</dbReference>
<dbReference type="EnsemblMetazoa" id="LLOJ000295-RA">
    <property type="protein sequence ID" value="LLOJ000295-PA"/>
    <property type="gene ID" value="LLOJ000295"/>
</dbReference>
<dbReference type="GO" id="GO:0005886">
    <property type="term" value="C:plasma membrane"/>
    <property type="evidence" value="ECO:0007669"/>
    <property type="project" value="TreeGrafter"/>
</dbReference>
<feature type="transmembrane region" description="Helical" evidence="1">
    <location>
        <begin position="123"/>
        <end position="142"/>
    </location>
</feature>
<dbReference type="EMBL" id="AJWK01001115">
    <property type="status" value="NOT_ANNOTATED_CDS"/>
    <property type="molecule type" value="Genomic_DNA"/>
</dbReference>
<accession>A0A1B0C8M3</accession>
<evidence type="ECO:0000313" key="3">
    <source>
        <dbReference type="Proteomes" id="UP000092461"/>
    </source>
</evidence>
<feature type="transmembrane region" description="Helical" evidence="1">
    <location>
        <begin position="162"/>
        <end position="185"/>
    </location>
</feature>
<reference evidence="2" key="1">
    <citation type="submission" date="2020-05" db="UniProtKB">
        <authorList>
            <consortium name="EnsemblMetazoa"/>
        </authorList>
    </citation>
    <scope>IDENTIFICATION</scope>
    <source>
        <strain evidence="2">Jacobina</strain>
    </source>
</reference>
<dbReference type="PANTHER" id="PTHR36692">
    <property type="entry name" value="PROTEIN SNAKESKIN"/>
    <property type="match status" value="1"/>
</dbReference>
<keyword evidence="1" id="KW-0472">Membrane</keyword>
<feature type="transmembrane region" description="Helical" evidence="1">
    <location>
        <begin position="27"/>
        <end position="48"/>
    </location>
</feature>
<dbReference type="VEuPathDB" id="VectorBase:LLONM1_003255"/>
<protein>
    <submittedName>
        <fullName evidence="2">Uncharacterized protein</fullName>
    </submittedName>
</protein>
<proteinExistence type="predicted"/>
<sequence length="196" mass="21552">ALAIVCIGLLDDPANNTHYRTFVTQRTIALCYATFGAYIIISGAYLLGKVFQDTIMCRCFITIDALAIVCIGLLDDPANNTHYRTFVTQRTIALCYATFGAYIIISGAYLLGKVFQDTMTWKTAALLNFIGAILFVACGAALLRDWSETKNRNYWHPNTQRMDLLCAAGSVAVVAAVVFLVDLLATLRQGVRGYLE</sequence>
<evidence type="ECO:0000313" key="2">
    <source>
        <dbReference type="EnsemblMetazoa" id="LLOJ000295-PA"/>
    </source>
</evidence>
<dbReference type="Proteomes" id="UP000092461">
    <property type="component" value="Unassembled WGS sequence"/>
</dbReference>
<name>A0A1B0C8M3_LUTLO</name>
<evidence type="ECO:0000256" key="1">
    <source>
        <dbReference type="SAM" id="Phobius"/>
    </source>
</evidence>
<organism evidence="2 3">
    <name type="scientific">Lutzomyia longipalpis</name>
    <name type="common">Sand fly</name>
    <dbReference type="NCBI Taxonomy" id="7200"/>
    <lineage>
        <taxon>Eukaryota</taxon>
        <taxon>Metazoa</taxon>
        <taxon>Ecdysozoa</taxon>
        <taxon>Arthropoda</taxon>
        <taxon>Hexapoda</taxon>
        <taxon>Insecta</taxon>
        <taxon>Pterygota</taxon>
        <taxon>Neoptera</taxon>
        <taxon>Endopterygota</taxon>
        <taxon>Diptera</taxon>
        <taxon>Nematocera</taxon>
        <taxon>Psychodoidea</taxon>
        <taxon>Psychodidae</taxon>
        <taxon>Lutzomyia</taxon>
        <taxon>Lutzomyia</taxon>
    </lineage>
</organism>